<comment type="caution">
    <text evidence="2">The sequence shown here is derived from an EMBL/GenBank/DDBJ whole genome shotgun (WGS) entry which is preliminary data.</text>
</comment>
<dbReference type="EMBL" id="NPDY01000028">
    <property type="protein sequence ID" value="PJZ68248.1"/>
    <property type="molecule type" value="Genomic_DNA"/>
</dbReference>
<dbReference type="PROSITE" id="PS51257">
    <property type="entry name" value="PROKAR_LIPOPROTEIN"/>
    <property type="match status" value="1"/>
</dbReference>
<sequence length="247" mass="27416">MRFFVLVLLGIGAVSCTFSTKHVPTVFTPELRFAKADYTIGVETSAKACLWEGQVHTPFINRTYHRAFSEQFPFYYEGVVLQNPEYEGVPIKEATLAETNQLSTEEGVAGVGILGPIGTFFRALADLNIRILTLNQVNISNETEKLESQVGYEVDKNTNRGMHYHAPYTYAKSAMNIVQALAVHRALEKVEADYLVDMTIDYQDTSFLFFFGDVCATIKARGVRMTGPMMASKESSGSQPKGGKKGR</sequence>
<organism evidence="2 4">
    <name type="scientific">Leptospira perolatii</name>
    <dbReference type="NCBI Taxonomy" id="2023191"/>
    <lineage>
        <taxon>Bacteria</taxon>
        <taxon>Pseudomonadati</taxon>
        <taxon>Spirochaetota</taxon>
        <taxon>Spirochaetia</taxon>
        <taxon>Leptospirales</taxon>
        <taxon>Leptospiraceae</taxon>
        <taxon>Leptospira</taxon>
    </lineage>
</organism>
<evidence type="ECO:0000313" key="4">
    <source>
        <dbReference type="Proteomes" id="UP000231990"/>
    </source>
</evidence>
<reference evidence="3 4" key="1">
    <citation type="submission" date="2017-07" db="EMBL/GenBank/DDBJ databases">
        <title>Leptospira spp. isolated from tropical soils.</title>
        <authorList>
            <person name="Thibeaux R."/>
            <person name="Iraola G."/>
            <person name="Ferres I."/>
            <person name="Bierque E."/>
            <person name="Girault D."/>
            <person name="Soupe-Gilbert M.-E."/>
            <person name="Picardeau M."/>
            <person name="Goarant C."/>
        </authorList>
    </citation>
    <scope>NUCLEOTIDE SEQUENCE [LARGE SCALE GENOMIC DNA]</scope>
    <source>
        <strain evidence="2 4">FH1-B-B1</strain>
        <strain evidence="1 3">FH1-B-C1</strain>
    </source>
</reference>
<name>A0A2M9ZQG8_9LEPT</name>
<evidence type="ECO:0000313" key="2">
    <source>
        <dbReference type="EMBL" id="PJZ74173.1"/>
    </source>
</evidence>
<proteinExistence type="predicted"/>
<protein>
    <recommendedName>
        <fullName evidence="5">Lipoprotein</fullName>
    </recommendedName>
</protein>
<dbReference type="RefSeq" id="WP_100715336.1">
    <property type="nucleotide sequence ID" value="NZ_NPDY01000028.1"/>
</dbReference>
<evidence type="ECO:0000313" key="1">
    <source>
        <dbReference type="EMBL" id="PJZ68248.1"/>
    </source>
</evidence>
<gene>
    <name evidence="1" type="ORF">CH360_17175</name>
    <name evidence="2" type="ORF">CH373_04450</name>
</gene>
<evidence type="ECO:0008006" key="5">
    <source>
        <dbReference type="Google" id="ProtNLM"/>
    </source>
</evidence>
<dbReference type="Proteomes" id="UP000231962">
    <property type="component" value="Unassembled WGS sequence"/>
</dbReference>
<accession>A0A2M9ZQG8</accession>
<dbReference type="EMBL" id="NPDZ01000002">
    <property type="protein sequence ID" value="PJZ74173.1"/>
    <property type="molecule type" value="Genomic_DNA"/>
</dbReference>
<keyword evidence="3" id="KW-1185">Reference proteome</keyword>
<dbReference type="AlphaFoldDB" id="A0A2M9ZQG8"/>
<dbReference type="Proteomes" id="UP000231990">
    <property type="component" value="Unassembled WGS sequence"/>
</dbReference>
<evidence type="ECO:0000313" key="3">
    <source>
        <dbReference type="Proteomes" id="UP000231962"/>
    </source>
</evidence>